<dbReference type="GO" id="GO:0008168">
    <property type="term" value="F:methyltransferase activity"/>
    <property type="evidence" value="ECO:0007669"/>
    <property type="project" value="UniProtKB-KW"/>
</dbReference>
<evidence type="ECO:0000256" key="3">
    <source>
        <dbReference type="ARBA" id="ARBA00022691"/>
    </source>
</evidence>
<gene>
    <name evidence="5" type="ORF">GBK04_06150</name>
</gene>
<evidence type="ECO:0000259" key="4">
    <source>
        <dbReference type="Pfam" id="PF08242"/>
    </source>
</evidence>
<keyword evidence="1 5" id="KW-0489">Methyltransferase</keyword>
<keyword evidence="2 5" id="KW-0808">Transferase</keyword>
<dbReference type="CDD" id="cd02440">
    <property type="entry name" value="AdoMet_MTases"/>
    <property type="match status" value="1"/>
</dbReference>
<dbReference type="GO" id="GO:0032259">
    <property type="term" value="P:methylation"/>
    <property type="evidence" value="ECO:0007669"/>
    <property type="project" value="UniProtKB-KW"/>
</dbReference>
<sequence length="254" mass="29367">MIDNRAEYERMYEVERSLWWYQILHDRIFHQIRKTFGPPTPDLKILDAACGTGGLLSYLHEKGYSNLTGFDFSPHAIDFSRERGLDVGFGDLRQTENFRPREQYDVIICNDALYFLTDAEIKKTLSVFRKRLTENGMVLINIHAFSAFAGTHDVAVGSTRRFTWADFKSYAQAAGLRSFYHTYWPFLLSLPILAVRQWQRHQLRRGRVPQTVESDVRYPGDLINGTLRFVTRAEQALLRSAPFGSSLFLVMKGT</sequence>
<dbReference type="SUPFAM" id="SSF53335">
    <property type="entry name" value="S-adenosyl-L-methionine-dependent methyltransferases"/>
    <property type="match status" value="1"/>
</dbReference>
<reference evidence="5 6" key="1">
    <citation type="submission" date="2019-10" db="EMBL/GenBank/DDBJ databases">
        <title>Draft Genome Sequence of Cytophagaceae sp. SJW1-29.</title>
        <authorList>
            <person name="Choi A."/>
        </authorList>
    </citation>
    <scope>NUCLEOTIDE SEQUENCE [LARGE SCALE GENOMIC DNA]</scope>
    <source>
        <strain evidence="5 6">SJW1-29</strain>
    </source>
</reference>
<dbReference type="PANTHER" id="PTHR43464:SF19">
    <property type="entry name" value="UBIQUINONE BIOSYNTHESIS O-METHYLTRANSFERASE, MITOCHONDRIAL"/>
    <property type="match status" value="1"/>
</dbReference>
<dbReference type="Gene3D" id="3.40.50.150">
    <property type="entry name" value="Vaccinia Virus protein VP39"/>
    <property type="match status" value="1"/>
</dbReference>
<organism evidence="5 6">
    <name type="scientific">Salmonirosea aquatica</name>
    <dbReference type="NCBI Taxonomy" id="2654236"/>
    <lineage>
        <taxon>Bacteria</taxon>
        <taxon>Pseudomonadati</taxon>
        <taxon>Bacteroidota</taxon>
        <taxon>Cytophagia</taxon>
        <taxon>Cytophagales</taxon>
        <taxon>Spirosomataceae</taxon>
        <taxon>Salmonirosea</taxon>
    </lineage>
</organism>
<accession>A0A7C9FP84</accession>
<dbReference type="EMBL" id="WHLY01000002">
    <property type="protein sequence ID" value="MPR32949.1"/>
    <property type="molecule type" value="Genomic_DNA"/>
</dbReference>
<name>A0A7C9FP84_9BACT</name>
<evidence type="ECO:0000313" key="5">
    <source>
        <dbReference type="EMBL" id="MPR32949.1"/>
    </source>
</evidence>
<proteinExistence type="predicted"/>
<protein>
    <submittedName>
        <fullName evidence="5">Methyltransferase domain-containing protein</fullName>
    </submittedName>
</protein>
<keyword evidence="6" id="KW-1185">Reference proteome</keyword>
<dbReference type="PANTHER" id="PTHR43464">
    <property type="entry name" value="METHYLTRANSFERASE"/>
    <property type="match status" value="1"/>
</dbReference>
<comment type="caution">
    <text evidence="5">The sequence shown here is derived from an EMBL/GenBank/DDBJ whole genome shotgun (WGS) entry which is preliminary data.</text>
</comment>
<dbReference type="InterPro" id="IPR029063">
    <property type="entry name" value="SAM-dependent_MTases_sf"/>
</dbReference>
<dbReference type="Pfam" id="PF08242">
    <property type="entry name" value="Methyltransf_12"/>
    <property type="match status" value="1"/>
</dbReference>
<keyword evidence="3" id="KW-0949">S-adenosyl-L-methionine</keyword>
<evidence type="ECO:0000313" key="6">
    <source>
        <dbReference type="Proteomes" id="UP000479293"/>
    </source>
</evidence>
<dbReference type="AlphaFoldDB" id="A0A7C9FP84"/>
<dbReference type="InterPro" id="IPR013217">
    <property type="entry name" value="Methyltransf_12"/>
</dbReference>
<dbReference type="RefSeq" id="WP_152757822.1">
    <property type="nucleotide sequence ID" value="NZ_WHLY01000002.1"/>
</dbReference>
<dbReference type="Proteomes" id="UP000479293">
    <property type="component" value="Unassembled WGS sequence"/>
</dbReference>
<feature type="domain" description="Methyltransferase type 12" evidence="4">
    <location>
        <begin position="46"/>
        <end position="138"/>
    </location>
</feature>
<evidence type="ECO:0000256" key="1">
    <source>
        <dbReference type="ARBA" id="ARBA00022603"/>
    </source>
</evidence>
<evidence type="ECO:0000256" key="2">
    <source>
        <dbReference type="ARBA" id="ARBA00022679"/>
    </source>
</evidence>